<dbReference type="PANTHER" id="PTHR45719:SF7">
    <property type="entry name" value="OS01G0201100 PROTEIN"/>
    <property type="match status" value="1"/>
</dbReference>
<protein>
    <submittedName>
        <fullName evidence="1">Uncharacterized protein</fullName>
    </submittedName>
</protein>
<comment type="caution">
    <text evidence="1">The sequence shown here is derived from an EMBL/GenBank/DDBJ whole genome shotgun (WGS) entry which is preliminary data.</text>
</comment>
<keyword evidence="2" id="KW-1185">Reference proteome</keyword>
<accession>A0ABR2QWK3</accession>
<reference evidence="1 2" key="1">
    <citation type="journal article" date="2024" name="G3 (Bethesda)">
        <title>Genome assembly of Hibiscus sabdariffa L. provides insights into metabolisms of medicinal natural products.</title>
        <authorList>
            <person name="Kim T."/>
        </authorList>
    </citation>
    <scope>NUCLEOTIDE SEQUENCE [LARGE SCALE GENOMIC DNA]</scope>
    <source>
        <strain evidence="1">TK-2024</strain>
        <tissue evidence="1">Old leaves</tissue>
    </source>
</reference>
<organism evidence="1 2">
    <name type="scientific">Hibiscus sabdariffa</name>
    <name type="common">roselle</name>
    <dbReference type="NCBI Taxonomy" id="183260"/>
    <lineage>
        <taxon>Eukaryota</taxon>
        <taxon>Viridiplantae</taxon>
        <taxon>Streptophyta</taxon>
        <taxon>Embryophyta</taxon>
        <taxon>Tracheophyta</taxon>
        <taxon>Spermatophyta</taxon>
        <taxon>Magnoliopsida</taxon>
        <taxon>eudicotyledons</taxon>
        <taxon>Gunneridae</taxon>
        <taxon>Pentapetalae</taxon>
        <taxon>rosids</taxon>
        <taxon>malvids</taxon>
        <taxon>Malvales</taxon>
        <taxon>Malvaceae</taxon>
        <taxon>Malvoideae</taxon>
        <taxon>Hibiscus</taxon>
    </lineage>
</organism>
<dbReference type="Proteomes" id="UP001396334">
    <property type="component" value="Unassembled WGS sequence"/>
</dbReference>
<evidence type="ECO:0000313" key="2">
    <source>
        <dbReference type="Proteomes" id="UP001396334"/>
    </source>
</evidence>
<sequence length="97" mass="10989">MHYIKCGNPPKQQPHVLTLNDLDRMIRSNTTFARKFKQNDQLLDKIDADLLGRVKVSFTPGGWCSEKLKCSDVGDINKLNPTPGARKQHEAMKIGRI</sequence>
<dbReference type="PANTHER" id="PTHR45719">
    <property type="entry name" value="GLYCOSYLTRANSFERASE"/>
    <property type="match status" value="1"/>
</dbReference>
<evidence type="ECO:0000313" key="1">
    <source>
        <dbReference type="EMBL" id="KAK9004925.1"/>
    </source>
</evidence>
<gene>
    <name evidence="1" type="ORF">V6N11_042375</name>
</gene>
<proteinExistence type="predicted"/>
<name>A0ABR2QWK3_9ROSI</name>
<dbReference type="EMBL" id="JBBPBN010000030">
    <property type="protein sequence ID" value="KAK9004925.1"/>
    <property type="molecule type" value="Genomic_DNA"/>
</dbReference>
<dbReference type="InterPro" id="IPR044610">
    <property type="entry name" value="GLCAT14A/B/C"/>
</dbReference>